<dbReference type="InterPro" id="IPR021720">
    <property type="entry name" value="Malectin_dom"/>
</dbReference>
<keyword evidence="3" id="KW-1185">Reference proteome</keyword>
<dbReference type="STRING" id="247279.NIES1031_13875"/>
<dbReference type="Proteomes" id="UP000185984">
    <property type="component" value="Unassembled WGS sequence"/>
</dbReference>
<comment type="caution">
    <text evidence="2">The sequence shown here is derived from an EMBL/GenBank/DDBJ whole genome shotgun (WGS) entry which is preliminary data.</text>
</comment>
<dbReference type="Gene3D" id="2.60.120.430">
    <property type="entry name" value="Galactose-binding lectin"/>
    <property type="match status" value="1"/>
</dbReference>
<evidence type="ECO:0000259" key="1">
    <source>
        <dbReference type="Pfam" id="PF11721"/>
    </source>
</evidence>
<dbReference type="Gene3D" id="2.60.120.200">
    <property type="match status" value="1"/>
</dbReference>
<dbReference type="Gene3D" id="2.60.40.10">
    <property type="entry name" value="Immunoglobulins"/>
    <property type="match status" value="1"/>
</dbReference>
<accession>A0A1U7HPD1</accession>
<name>A0A1U7HPD1_9CHRO</name>
<reference evidence="2 3" key="1">
    <citation type="submission" date="2016-11" db="EMBL/GenBank/DDBJ databases">
        <title>Draft Genome Sequences of Nine Cyanobacterial Strains from Diverse Habitats.</title>
        <authorList>
            <person name="Zhu T."/>
            <person name="Hou S."/>
            <person name="Lu X."/>
            <person name="Hess W.R."/>
        </authorList>
    </citation>
    <scope>NUCLEOTIDE SEQUENCE [LARGE SCALE GENOMIC DNA]</scope>
    <source>
        <strain evidence="2 3">5.2 s.c.1</strain>
    </source>
</reference>
<evidence type="ECO:0000313" key="2">
    <source>
        <dbReference type="EMBL" id="OKH25453.1"/>
    </source>
</evidence>
<protein>
    <recommendedName>
        <fullName evidence="1">Malectin domain-containing protein</fullName>
    </recommendedName>
</protein>
<evidence type="ECO:0000313" key="3">
    <source>
        <dbReference type="Proteomes" id="UP000185984"/>
    </source>
</evidence>
<gene>
    <name evidence="2" type="ORF">NIES1031_13875</name>
</gene>
<feature type="domain" description="Malectin" evidence="1">
    <location>
        <begin position="628"/>
        <end position="781"/>
    </location>
</feature>
<dbReference type="InterPro" id="IPR013783">
    <property type="entry name" value="Ig-like_fold"/>
</dbReference>
<proteinExistence type="predicted"/>
<dbReference type="EMBL" id="MRCC01000010">
    <property type="protein sequence ID" value="OKH25453.1"/>
    <property type="molecule type" value="Genomic_DNA"/>
</dbReference>
<dbReference type="SUPFAM" id="SSF49899">
    <property type="entry name" value="Concanavalin A-like lectins/glucanases"/>
    <property type="match status" value="1"/>
</dbReference>
<dbReference type="InterPro" id="IPR013320">
    <property type="entry name" value="ConA-like_dom_sf"/>
</dbReference>
<sequence length="797" mass="84919">MNQSAIGGSSLQVLTPDANIVSNRMVFGTVAGEVRSPKTLTLNNTGSTPLTIALNLGDSQEKSNAVRLADHQRAADFQILDAPTGQPFTLGANQSRTIQVQFAPQRTAQVSTTPTTHTFNGENYASLTINANGQPAKTVNLAGLNAANYEANREPSLAEITRIFGWTTNIGTENLIIGGQKQLIGDEVYSPYWVRADNSKPVQLWPLAVFSGPTDGPHDPIRFQAKPGSGGKSGFIYQHAGRLQADNVLGSNDISGGENQKLLPKILVGGVNTTPTLGNVSFTPNSPFALNRSLFAPTTEGAWTDYTQNLPDQTHNWRIYPVRDAQGTLIPHTWIAAADPGNDDSAPPKNYDYNDDVYLFVNAKPENSALDPSVGGRFPGSPDLKFYFSKTYENVFPNGLKDKNGKNIGFTSTQLNKNDTFTSIASYNPNLINLDTTGSGTLKITTTGGSNGSKDNTLVNGLQTIFDGRVSKSVISSKLLGPFNNIKTGFQQAGVMLGPDQDNYIKVVAIARNDGQLGIQFYQENKGVGKTIGTAAIANPGSLQSLELKLFTDPQAGTVRAGYSVGNNNNIILLPGVVSLKGGQIGRYFAAQSKAGLITSNKGGAPFTATFDNFLISANETTAQRQVLHRINVGSSSSYTSPSGFVWSADTGLFSPSNAVPESTLGTPNIQNTNIDPVYRSYRAKIGNGSIPMSSRVLSFALPVQPGKVDLRLHFSENYWGAPNRGPGGIGKRVFDVIVENKTVLHNFDITAAAGGALKAVKVPIEGLQVNDGQLNIQLKADADFGALSAIEVFRSA</sequence>
<dbReference type="AlphaFoldDB" id="A0A1U7HPD1"/>
<dbReference type="Pfam" id="PF11721">
    <property type="entry name" value="Malectin"/>
    <property type="match status" value="1"/>
</dbReference>
<organism evidence="2 3">
    <name type="scientific">Chroogloeocystis siderophila 5.2 s.c.1</name>
    <dbReference type="NCBI Taxonomy" id="247279"/>
    <lineage>
        <taxon>Bacteria</taxon>
        <taxon>Bacillati</taxon>
        <taxon>Cyanobacteriota</taxon>
        <taxon>Cyanophyceae</taxon>
        <taxon>Oscillatoriophycideae</taxon>
        <taxon>Chroococcales</taxon>
        <taxon>Chroococcaceae</taxon>
        <taxon>Chroogloeocystis</taxon>
    </lineage>
</organism>